<protein>
    <submittedName>
        <fullName evidence="17">STE24 endopeptidase</fullName>
        <ecNumber evidence="17">3.4.24.84</ecNumber>
    </submittedName>
</protein>
<keyword evidence="4 12" id="KW-0479">Metal-binding</keyword>
<dbReference type="RefSeq" id="WP_259124205.1">
    <property type="nucleotide sequence ID" value="NZ_JANUAE010000009.1"/>
</dbReference>
<feature type="binding site" evidence="12">
    <location>
        <position position="352"/>
    </location>
    <ligand>
        <name>Zn(2+)</name>
        <dbReference type="ChEBI" id="CHEBI:29105"/>
        <note>catalytic</note>
    </ligand>
</feature>
<name>A0A9X2Q9A6_9BACT</name>
<comment type="subcellular location">
    <subcellularLocation>
        <location evidence="1">Endoplasmic reticulum membrane</location>
        <topology evidence="1">Multi-pass membrane protein</topology>
    </subcellularLocation>
</comment>
<dbReference type="GO" id="GO:0071586">
    <property type="term" value="P:CAAX-box protein processing"/>
    <property type="evidence" value="ECO:0007669"/>
    <property type="project" value="InterPro"/>
</dbReference>
<feature type="transmembrane region" description="Helical" evidence="14">
    <location>
        <begin position="99"/>
        <end position="123"/>
    </location>
</feature>
<comment type="caution">
    <text evidence="17">The sequence shown here is derived from an EMBL/GenBank/DDBJ whole genome shotgun (WGS) entry which is preliminary data.</text>
</comment>
<keyword evidence="2 13" id="KW-0645">Protease</keyword>
<evidence type="ECO:0000256" key="12">
    <source>
        <dbReference type="PIRSR" id="PIRSR627057-2"/>
    </source>
</evidence>
<dbReference type="EC" id="3.4.24.84" evidence="17"/>
<evidence type="ECO:0000256" key="2">
    <source>
        <dbReference type="ARBA" id="ARBA00022670"/>
    </source>
</evidence>
<evidence type="ECO:0000259" key="15">
    <source>
        <dbReference type="Pfam" id="PF01435"/>
    </source>
</evidence>
<evidence type="ECO:0000256" key="1">
    <source>
        <dbReference type="ARBA" id="ARBA00004477"/>
    </source>
</evidence>
<feature type="binding site" evidence="12">
    <location>
        <position position="278"/>
    </location>
    <ligand>
        <name>Zn(2+)</name>
        <dbReference type="ChEBI" id="CHEBI:29105"/>
        <note>catalytic</note>
    </ligand>
</feature>
<dbReference type="InterPro" id="IPR032456">
    <property type="entry name" value="Peptidase_M48_N"/>
</dbReference>
<keyword evidence="10 14" id="KW-0472">Membrane</keyword>
<dbReference type="InterPro" id="IPR027057">
    <property type="entry name" value="CAXX_Prtase_1"/>
</dbReference>
<feature type="transmembrane region" description="Helical" evidence="14">
    <location>
        <begin position="143"/>
        <end position="165"/>
    </location>
</feature>
<evidence type="ECO:0000256" key="5">
    <source>
        <dbReference type="ARBA" id="ARBA00022801"/>
    </source>
</evidence>
<feature type="transmembrane region" description="Helical" evidence="14">
    <location>
        <begin position="60"/>
        <end position="79"/>
    </location>
</feature>
<dbReference type="PANTHER" id="PTHR10120">
    <property type="entry name" value="CAAX PRENYL PROTEASE 1"/>
    <property type="match status" value="1"/>
</dbReference>
<dbReference type="Pfam" id="PF16491">
    <property type="entry name" value="Peptidase_M48_N"/>
    <property type="match status" value="1"/>
</dbReference>
<dbReference type="GO" id="GO:0046872">
    <property type="term" value="F:metal ion binding"/>
    <property type="evidence" value="ECO:0007669"/>
    <property type="project" value="UniProtKB-KW"/>
</dbReference>
<feature type="binding site" evidence="12">
    <location>
        <position position="274"/>
    </location>
    <ligand>
        <name>Zn(2+)</name>
        <dbReference type="ChEBI" id="CHEBI:29105"/>
        <note>catalytic</note>
    </ligand>
</feature>
<comment type="cofactor">
    <cofactor evidence="12 13">
        <name>Zn(2+)</name>
        <dbReference type="ChEBI" id="CHEBI:29105"/>
    </cofactor>
    <text evidence="12 13">Binds 1 zinc ion per subunit.</text>
</comment>
<evidence type="ECO:0000256" key="13">
    <source>
        <dbReference type="RuleBase" id="RU003983"/>
    </source>
</evidence>
<evidence type="ECO:0000256" key="7">
    <source>
        <dbReference type="ARBA" id="ARBA00022833"/>
    </source>
</evidence>
<feature type="domain" description="CAAX prenyl protease 1 N-terminal" evidence="16">
    <location>
        <begin position="26"/>
        <end position="200"/>
    </location>
</feature>
<reference evidence="17" key="1">
    <citation type="submission" date="2022-08" db="EMBL/GenBank/DDBJ databases">
        <title>Genomic Encyclopedia of Type Strains, Phase V (KMG-V): Genome sequencing to study the core and pangenomes of soil and plant-associated prokaryotes.</title>
        <authorList>
            <person name="Whitman W."/>
        </authorList>
    </citation>
    <scope>NUCLEOTIDE SEQUENCE</scope>
    <source>
        <strain evidence="17">SP3049</strain>
    </source>
</reference>
<feature type="transmembrane region" description="Helical" evidence="14">
    <location>
        <begin position="171"/>
        <end position="191"/>
    </location>
</feature>
<evidence type="ECO:0000256" key="6">
    <source>
        <dbReference type="ARBA" id="ARBA00022824"/>
    </source>
</evidence>
<dbReference type="FunFam" id="3.30.2010.10:FF:000002">
    <property type="entry name" value="CAAX prenyl protease"/>
    <property type="match status" value="1"/>
</dbReference>
<evidence type="ECO:0000256" key="14">
    <source>
        <dbReference type="SAM" id="Phobius"/>
    </source>
</evidence>
<evidence type="ECO:0000313" key="17">
    <source>
        <dbReference type="EMBL" id="MCS3710915.1"/>
    </source>
</evidence>
<dbReference type="Gene3D" id="3.30.2010.10">
    <property type="entry name" value="Metalloproteases ('zincins'), catalytic domain"/>
    <property type="match status" value="1"/>
</dbReference>
<evidence type="ECO:0000256" key="9">
    <source>
        <dbReference type="ARBA" id="ARBA00023049"/>
    </source>
</evidence>
<keyword evidence="9 13" id="KW-0482">Metalloprotease</keyword>
<comment type="similarity">
    <text evidence="13">Belongs to the peptidase M48 family.</text>
</comment>
<evidence type="ECO:0000256" key="4">
    <source>
        <dbReference type="ARBA" id="ARBA00022723"/>
    </source>
</evidence>
<accession>A0A9X2Q9A6</accession>
<keyword evidence="8 14" id="KW-1133">Transmembrane helix</keyword>
<evidence type="ECO:0000313" key="18">
    <source>
        <dbReference type="Proteomes" id="UP001155057"/>
    </source>
</evidence>
<keyword evidence="3 14" id="KW-0812">Transmembrane</keyword>
<dbReference type="CDD" id="cd07343">
    <property type="entry name" value="M48A_Zmpste24p_like"/>
    <property type="match status" value="1"/>
</dbReference>
<dbReference type="AlphaFoldDB" id="A0A9X2Q9A6"/>
<dbReference type="Pfam" id="PF01435">
    <property type="entry name" value="Peptidase_M48"/>
    <property type="match status" value="1"/>
</dbReference>
<feature type="domain" description="Peptidase M48" evidence="15">
    <location>
        <begin position="204"/>
        <end position="409"/>
    </location>
</feature>
<feature type="active site" evidence="11">
    <location>
        <position position="275"/>
    </location>
</feature>
<organism evidence="17 18">
    <name type="scientific">Salinibacter ruber</name>
    <dbReference type="NCBI Taxonomy" id="146919"/>
    <lineage>
        <taxon>Bacteria</taxon>
        <taxon>Pseudomonadati</taxon>
        <taxon>Rhodothermota</taxon>
        <taxon>Rhodothermia</taxon>
        <taxon>Rhodothermales</taxon>
        <taxon>Salinibacteraceae</taxon>
        <taxon>Salinibacter</taxon>
    </lineage>
</organism>
<proteinExistence type="inferred from homology"/>
<keyword evidence="7 12" id="KW-0862">Zinc</keyword>
<dbReference type="InterPro" id="IPR001915">
    <property type="entry name" value="Peptidase_M48"/>
</dbReference>
<evidence type="ECO:0000256" key="8">
    <source>
        <dbReference type="ARBA" id="ARBA00022989"/>
    </source>
</evidence>
<evidence type="ECO:0000256" key="3">
    <source>
        <dbReference type="ARBA" id="ARBA00022692"/>
    </source>
</evidence>
<keyword evidence="6" id="KW-0256">Endoplasmic reticulum</keyword>
<feature type="transmembrane region" description="Helical" evidence="14">
    <location>
        <begin position="288"/>
        <end position="306"/>
    </location>
</feature>
<sequence length="418" mass="46240">MNTYAALILAALLAEYVLNLGSDLLNLRHLQPELPAEFRDTFDEAEYERAQAHTRTTTRFGLVSSTFGLAVLLVFWFAGGFEGLDTVVRGWGFGPIGTGLCYIGLLVLGRGLLALPFSLYSTFGIEERFGFNETTPRTFALDLLKSVALGVALGGPLLAAILWFFQSTGPYGWVYAWAVVTAVMLLLQFFAPRYLMPIFNDFEPLEEGTLRESILSYADSVDFPVGEVYVMDGSRRSNKANAFFTGFGGNRRIVLFDTLVEQLSVDELRSVVAHEMGHYKLNHIPQRIATSVVQTGVLFLLLSLFLQVEGLFQAFYVDQPSVYTGLLFFGLVYSPVDLLLSIPLNAWARRHEFQADRFAVETTNQDGPLVGGLKRLAETNLSNLTPHPLTVALEYSHPPLSQRIEQIRAAARSGSTAA</sequence>
<evidence type="ECO:0000259" key="16">
    <source>
        <dbReference type="Pfam" id="PF16491"/>
    </source>
</evidence>
<dbReference type="EMBL" id="JANUAE010000009">
    <property type="protein sequence ID" value="MCS3710915.1"/>
    <property type="molecule type" value="Genomic_DNA"/>
</dbReference>
<dbReference type="Proteomes" id="UP001155057">
    <property type="component" value="Unassembled WGS sequence"/>
</dbReference>
<gene>
    <name evidence="17" type="ORF">GGP61_002541</name>
</gene>
<feature type="transmembrane region" description="Helical" evidence="14">
    <location>
        <begin position="326"/>
        <end position="348"/>
    </location>
</feature>
<dbReference type="GO" id="GO:0004222">
    <property type="term" value="F:metalloendopeptidase activity"/>
    <property type="evidence" value="ECO:0007669"/>
    <property type="project" value="InterPro"/>
</dbReference>
<feature type="active site" description="Proton donor" evidence="11">
    <location>
        <position position="356"/>
    </location>
</feature>
<evidence type="ECO:0000256" key="11">
    <source>
        <dbReference type="PIRSR" id="PIRSR627057-1"/>
    </source>
</evidence>
<keyword evidence="5 13" id="KW-0378">Hydrolase</keyword>
<evidence type="ECO:0000256" key="10">
    <source>
        <dbReference type="ARBA" id="ARBA00023136"/>
    </source>
</evidence>